<evidence type="ECO:0000313" key="7">
    <source>
        <dbReference type="Proteomes" id="UP001601058"/>
    </source>
</evidence>
<reference evidence="6 7" key="1">
    <citation type="submission" date="2024-08" db="EMBL/GenBank/DDBJ databases">
        <title>Two novel Cytobacillus novel species.</title>
        <authorList>
            <person name="Liu G."/>
        </authorList>
    </citation>
    <scope>NUCLEOTIDE SEQUENCE [LARGE SCALE GENOMIC DNA]</scope>
    <source>
        <strain evidence="6 7">FJAT-53684</strain>
    </source>
</reference>
<organism evidence="6 7">
    <name type="scientific">Cytobacillus mangrovibacter</name>
    <dbReference type="NCBI Taxonomy" id="3299024"/>
    <lineage>
        <taxon>Bacteria</taxon>
        <taxon>Bacillati</taxon>
        <taxon>Bacillota</taxon>
        <taxon>Bacilli</taxon>
        <taxon>Bacillales</taxon>
        <taxon>Bacillaceae</taxon>
        <taxon>Cytobacillus</taxon>
    </lineage>
</organism>
<evidence type="ECO:0000256" key="5">
    <source>
        <dbReference type="SAM" id="Phobius"/>
    </source>
</evidence>
<evidence type="ECO:0000256" key="4">
    <source>
        <dbReference type="ARBA" id="ARBA00023136"/>
    </source>
</evidence>
<dbReference type="PANTHER" id="PTHR39157">
    <property type="entry name" value="INTEGRAL MEMBRANE PROTEIN-RELATED"/>
    <property type="match status" value="1"/>
</dbReference>
<feature type="transmembrane region" description="Helical" evidence="5">
    <location>
        <begin position="107"/>
        <end position="131"/>
    </location>
</feature>
<dbReference type="EMBL" id="JBIACJ010000008">
    <property type="protein sequence ID" value="MFE8697685.1"/>
    <property type="molecule type" value="Genomic_DNA"/>
</dbReference>
<evidence type="ECO:0000256" key="1">
    <source>
        <dbReference type="ARBA" id="ARBA00004141"/>
    </source>
</evidence>
<sequence>MKKHINGPIVAFVLTILRIWLGFQWIKAGFYKISSGFDAGGFLQGTIENPTVQGWYAGFLKGVALPNIEFFNILIPWGEFLVGLGLILGLATIPALIGGAFMNLNFIMAGMGLASLDAKLFVLAMILLFIGKGRYYYGLDRFAIPYIKRHFSMKRSMLQMK</sequence>
<accession>A0ABW6K321</accession>
<name>A0ABW6K321_9BACI</name>
<feature type="transmembrane region" description="Helical" evidence="5">
    <location>
        <begin position="6"/>
        <end position="26"/>
    </location>
</feature>
<comment type="caution">
    <text evidence="6">The sequence shown here is derived from an EMBL/GenBank/DDBJ whole genome shotgun (WGS) entry which is preliminary data.</text>
</comment>
<feature type="transmembrane region" description="Helical" evidence="5">
    <location>
        <begin position="80"/>
        <end position="101"/>
    </location>
</feature>
<dbReference type="RefSeq" id="WP_389221343.1">
    <property type="nucleotide sequence ID" value="NZ_JBIACJ010000008.1"/>
</dbReference>
<keyword evidence="3 5" id="KW-1133">Transmembrane helix</keyword>
<evidence type="ECO:0000256" key="3">
    <source>
        <dbReference type="ARBA" id="ARBA00022989"/>
    </source>
</evidence>
<dbReference type="PANTHER" id="PTHR39157:SF1">
    <property type="entry name" value="DOXX FAMILY PROTEIN"/>
    <property type="match status" value="1"/>
</dbReference>
<keyword evidence="7" id="KW-1185">Reference proteome</keyword>
<dbReference type="Pfam" id="PF07681">
    <property type="entry name" value="DoxX"/>
    <property type="match status" value="1"/>
</dbReference>
<dbReference type="InterPro" id="IPR032808">
    <property type="entry name" value="DoxX"/>
</dbReference>
<evidence type="ECO:0000313" key="6">
    <source>
        <dbReference type="EMBL" id="MFE8697685.1"/>
    </source>
</evidence>
<proteinExistence type="predicted"/>
<keyword evidence="4 5" id="KW-0472">Membrane</keyword>
<protein>
    <submittedName>
        <fullName evidence="6">DoxX family membrane protein</fullName>
    </submittedName>
</protein>
<evidence type="ECO:0000256" key="2">
    <source>
        <dbReference type="ARBA" id="ARBA00022692"/>
    </source>
</evidence>
<gene>
    <name evidence="6" type="ORF">ACFYKT_15205</name>
</gene>
<keyword evidence="2 5" id="KW-0812">Transmembrane</keyword>
<dbReference type="Proteomes" id="UP001601058">
    <property type="component" value="Unassembled WGS sequence"/>
</dbReference>
<comment type="subcellular location">
    <subcellularLocation>
        <location evidence="1">Membrane</location>
        <topology evidence="1">Multi-pass membrane protein</topology>
    </subcellularLocation>
</comment>